<keyword evidence="2" id="KW-1185">Reference proteome</keyword>
<protein>
    <submittedName>
        <fullName evidence="1">12455_t:CDS:1</fullName>
    </submittedName>
</protein>
<feature type="non-terminal residue" evidence="1">
    <location>
        <position position="1"/>
    </location>
</feature>
<organism evidence="1 2">
    <name type="scientific">Racocetra fulgida</name>
    <dbReference type="NCBI Taxonomy" id="60492"/>
    <lineage>
        <taxon>Eukaryota</taxon>
        <taxon>Fungi</taxon>
        <taxon>Fungi incertae sedis</taxon>
        <taxon>Mucoromycota</taxon>
        <taxon>Glomeromycotina</taxon>
        <taxon>Glomeromycetes</taxon>
        <taxon>Diversisporales</taxon>
        <taxon>Gigasporaceae</taxon>
        <taxon>Racocetra</taxon>
    </lineage>
</organism>
<reference evidence="1" key="1">
    <citation type="submission" date="2021-06" db="EMBL/GenBank/DDBJ databases">
        <authorList>
            <person name="Kallberg Y."/>
            <person name="Tangrot J."/>
            <person name="Rosling A."/>
        </authorList>
    </citation>
    <scope>NUCLEOTIDE SEQUENCE</scope>
    <source>
        <strain evidence="1">IN212</strain>
    </source>
</reference>
<evidence type="ECO:0000313" key="2">
    <source>
        <dbReference type="Proteomes" id="UP000789396"/>
    </source>
</evidence>
<dbReference type="AlphaFoldDB" id="A0A9N9A865"/>
<name>A0A9N9A865_9GLOM</name>
<dbReference type="OrthoDB" id="2466455at2759"/>
<evidence type="ECO:0000313" key="1">
    <source>
        <dbReference type="EMBL" id="CAG8519881.1"/>
    </source>
</evidence>
<proteinExistence type="predicted"/>
<comment type="caution">
    <text evidence="1">The sequence shown here is derived from an EMBL/GenBank/DDBJ whole genome shotgun (WGS) entry which is preliminary data.</text>
</comment>
<dbReference type="Proteomes" id="UP000789396">
    <property type="component" value="Unassembled WGS sequence"/>
</dbReference>
<sequence>MACAYKADSIVWKLTTRFIDGPSGNPFLSEKWLWEGVIDLLKGEEDYEKEFCKVEEITELKKEKKDKNFLEGWEVVYERKESCDELEQQVSSCNQNEHHFKIVCKRTPLNNLPFHYKSPLLTVRSLFTKRSPIFLDIGSERYNQCQQEKLCDSNIAECCSQQQQQHICNGNENSLKKVGKRSLSQRTMNIGNQSQMKILKGRSHKGNYNGLYKKDGNYRREIPRTPRFT</sequence>
<accession>A0A9N9A865</accession>
<gene>
    <name evidence="1" type="ORF">RFULGI_LOCUS3300</name>
</gene>
<dbReference type="EMBL" id="CAJVPZ010002825">
    <property type="protein sequence ID" value="CAG8519881.1"/>
    <property type="molecule type" value="Genomic_DNA"/>
</dbReference>